<organism evidence="2 3">
    <name type="scientific">Cirrhinus molitorella</name>
    <name type="common">mud carp</name>
    <dbReference type="NCBI Taxonomy" id="172907"/>
    <lineage>
        <taxon>Eukaryota</taxon>
        <taxon>Metazoa</taxon>
        <taxon>Chordata</taxon>
        <taxon>Craniata</taxon>
        <taxon>Vertebrata</taxon>
        <taxon>Euteleostomi</taxon>
        <taxon>Actinopterygii</taxon>
        <taxon>Neopterygii</taxon>
        <taxon>Teleostei</taxon>
        <taxon>Ostariophysi</taxon>
        <taxon>Cypriniformes</taxon>
        <taxon>Cyprinidae</taxon>
        <taxon>Labeoninae</taxon>
        <taxon>Labeonini</taxon>
        <taxon>Cirrhinus</taxon>
    </lineage>
</organism>
<feature type="compositionally biased region" description="Polar residues" evidence="1">
    <location>
        <begin position="95"/>
        <end position="105"/>
    </location>
</feature>
<dbReference type="EMBL" id="JAYMGO010000022">
    <property type="protein sequence ID" value="KAL1250893.1"/>
    <property type="molecule type" value="Genomic_DNA"/>
</dbReference>
<protein>
    <submittedName>
        <fullName evidence="2">Uncharacterized protein</fullName>
    </submittedName>
</protein>
<name>A0ABR3LHC5_9TELE</name>
<evidence type="ECO:0000313" key="2">
    <source>
        <dbReference type="EMBL" id="KAL1250893.1"/>
    </source>
</evidence>
<proteinExistence type="predicted"/>
<accession>A0ABR3LHC5</accession>
<keyword evidence="3" id="KW-1185">Reference proteome</keyword>
<dbReference type="Proteomes" id="UP001558613">
    <property type="component" value="Unassembled WGS sequence"/>
</dbReference>
<reference evidence="2 3" key="1">
    <citation type="submission" date="2023-09" db="EMBL/GenBank/DDBJ databases">
        <authorList>
            <person name="Wang M."/>
        </authorList>
    </citation>
    <scope>NUCLEOTIDE SEQUENCE [LARGE SCALE GENOMIC DNA]</scope>
    <source>
        <strain evidence="2">GT-2023</strain>
        <tissue evidence="2">Liver</tissue>
    </source>
</reference>
<gene>
    <name evidence="2" type="ORF">QQF64_018689</name>
</gene>
<sequence>MQGFLMNLKSRRASINDGLGLHMRSGPPDSGKVERKVTVCIQNEETLKAGKIAFQSDRQMLSLMSQQLVALFIGILFVKLQHHLDCKRDDNLVKTQRTSVGSSEASPPDRWALSRQRG</sequence>
<evidence type="ECO:0000313" key="3">
    <source>
        <dbReference type="Proteomes" id="UP001558613"/>
    </source>
</evidence>
<comment type="caution">
    <text evidence="2">The sequence shown here is derived from an EMBL/GenBank/DDBJ whole genome shotgun (WGS) entry which is preliminary data.</text>
</comment>
<feature type="region of interest" description="Disordered" evidence="1">
    <location>
        <begin position="95"/>
        <end position="118"/>
    </location>
</feature>
<evidence type="ECO:0000256" key="1">
    <source>
        <dbReference type="SAM" id="MobiDB-lite"/>
    </source>
</evidence>